<gene>
    <name evidence="7" type="ORF">K3G22_08630</name>
</gene>
<sequence>MKMPKASSVFPLRFSRQLLSYSLLLTTVAACSSAPKMAEGISDIRAELNTLQAKNELAILAPAAISQAEEAVRAAEQPVKNEQLSQHLVFVADRKVNIALAQAQSRFAEDQQKVLAKNRDDARLDARTTEANQAHQDARLARADAADARQESDDAQAQLALLNARESERGWVVTLGDVLFDTGKANLKSSTSQHLTNLATFLGKYPQRGAIIEGYTDSVGTEEYNLGLSERRADSVSNFLQAQGVQSSRLSSQGKGESFPVANNESASGRQQNRRVEVIITNAPQAQR</sequence>
<dbReference type="PRINTS" id="PR01021">
    <property type="entry name" value="OMPADOMAIN"/>
</dbReference>
<dbReference type="PROSITE" id="PS51123">
    <property type="entry name" value="OMPA_2"/>
    <property type="match status" value="1"/>
</dbReference>
<evidence type="ECO:0000313" key="8">
    <source>
        <dbReference type="Proteomes" id="UP000827084"/>
    </source>
</evidence>
<dbReference type="InterPro" id="IPR050330">
    <property type="entry name" value="Bact_OuterMem_StrucFunc"/>
</dbReference>
<reference evidence="7 8" key="1">
    <citation type="submission" date="2021-08" db="EMBL/GenBank/DDBJ databases">
        <title>Shewanella putrefaciens YZ-J, complete genome.</title>
        <authorList>
            <person name="Yi Z."/>
        </authorList>
    </citation>
    <scope>NUCLEOTIDE SEQUENCE [LARGE SCALE GENOMIC DNA]</scope>
    <source>
        <strain evidence="7 8">YZ-J</strain>
    </source>
</reference>
<feature type="coiled-coil region" evidence="4">
    <location>
        <begin position="131"/>
        <end position="165"/>
    </location>
</feature>
<evidence type="ECO:0000256" key="2">
    <source>
        <dbReference type="ARBA" id="ARBA00023136"/>
    </source>
</evidence>
<dbReference type="PRINTS" id="PR01023">
    <property type="entry name" value="NAFLGMOTY"/>
</dbReference>
<dbReference type="PANTHER" id="PTHR30329">
    <property type="entry name" value="STATOR ELEMENT OF FLAGELLAR MOTOR COMPLEX"/>
    <property type="match status" value="1"/>
</dbReference>
<dbReference type="PROSITE" id="PS51257">
    <property type="entry name" value="PROKAR_LIPOPROTEIN"/>
    <property type="match status" value="1"/>
</dbReference>
<dbReference type="GeneID" id="67443320"/>
<dbReference type="Pfam" id="PF00691">
    <property type="entry name" value="OmpA"/>
    <property type="match status" value="1"/>
</dbReference>
<feature type="compositionally biased region" description="Polar residues" evidence="5">
    <location>
        <begin position="247"/>
        <end position="271"/>
    </location>
</feature>
<dbReference type="PROSITE" id="PS01068">
    <property type="entry name" value="OMPA_1"/>
    <property type="match status" value="1"/>
</dbReference>
<dbReference type="SUPFAM" id="SSF103088">
    <property type="entry name" value="OmpA-like"/>
    <property type="match status" value="1"/>
</dbReference>
<dbReference type="PANTHER" id="PTHR30329:SF20">
    <property type="entry name" value="EXPORTED PROTEIN"/>
    <property type="match status" value="1"/>
</dbReference>
<dbReference type="InterPro" id="IPR006664">
    <property type="entry name" value="OMP_bac"/>
</dbReference>
<evidence type="ECO:0000313" key="7">
    <source>
        <dbReference type="EMBL" id="QYX74437.1"/>
    </source>
</evidence>
<proteinExistence type="predicted"/>
<dbReference type="CDD" id="cd07185">
    <property type="entry name" value="OmpA_C-like"/>
    <property type="match status" value="1"/>
</dbReference>
<dbReference type="RefSeq" id="WP_025008582.1">
    <property type="nucleotide sequence ID" value="NZ_BMPK01000003.1"/>
</dbReference>
<organism evidence="7 8">
    <name type="scientific">Shewanella putrefaciens</name>
    <name type="common">Pseudomonas putrefaciens</name>
    <dbReference type="NCBI Taxonomy" id="24"/>
    <lineage>
        <taxon>Bacteria</taxon>
        <taxon>Pseudomonadati</taxon>
        <taxon>Pseudomonadota</taxon>
        <taxon>Gammaproteobacteria</taxon>
        <taxon>Alteromonadales</taxon>
        <taxon>Shewanellaceae</taxon>
        <taxon>Shewanella</taxon>
    </lineage>
</organism>
<dbReference type="EMBL" id="CP080635">
    <property type="protein sequence ID" value="QYX74437.1"/>
    <property type="molecule type" value="Genomic_DNA"/>
</dbReference>
<dbReference type="Proteomes" id="UP000827084">
    <property type="component" value="Chromosome"/>
</dbReference>
<dbReference type="InterPro" id="IPR036737">
    <property type="entry name" value="OmpA-like_sf"/>
</dbReference>
<comment type="subcellular location">
    <subcellularLocation>
        <location evidence="1">Cell outer membrane</location>
    </subcellularLocation>
</comment>
<evidence type="ECO:0000259" key="6">
    <source>
        <dbReference type="PROSITE" id="PS51123"/>
    </source>
</evidence>
<evidence type="ECO:0000256" key="1">
    <source>
        <dbReference type="ARBA" id="ARBA00004442"/>
    </source>
</evidence>
<evidence type="ECO:0000256" key="5">
    <source>
        <dbReference type="SAM" id="MobiDB-lite"/>
    </source>
</evidence>
<name>A0ABX8XH54_SHEPU</name>
<dbReference type="InterPro" id="IPR006665">
    <property type="entry name" value="OmpA-like"/>
</dbReference>
<protein>
    <submittedName>
        <fullName evidence="7">OmpA family protein</fullName>
    </submittedName>
</protein>
<feature type="domain" description="OmpA-like" evidence="6">
    <location>
        <begin position="169"/>
        <end position="284"/>
    </location>
</feature>
<evidence type="ECO:0000256" key="4">
    <source>
        <dbReference type="SAM" id="Coils"/>
    </source>
</evidence>
<keyword evidence="8" id="KW-1185">Reference proteome</keyword>
<accession>A0ABX8XH54</accession>
<evidence type="ECO:0000256" key="3">
    <source>
        <dbReference type="PROSITE-ProRule" id="PRU00473"/>
    </source>
</evidence>
<feature type="region of interest" description="Disordered" evidence="5">
    <location>
        <begin position="247"/>
        <end position="288"/>
    </location>
</feature>
<dbReference type="InterPro" id="IPR006690">
    <property type="entry name" value="OMPA-like_CS"/>
</dbReference>
<keyword evidence="2 3" id="KW-0472">Membrane</keyword>
<keyword evidence="4" id="KW-0175">Coiled coil</keyword>
<dbReference type="Gene3D" id="3.30.1330.60">
    <property type="entry name" value="OmpA-like domain"/>
    <property type="match status" value="1"/>
</dbReference>